<comment type="caution">
    <text evidence="1">The sequence shown here is derived from an EMBL/GenBank/DDBJ whole genome shotgun (WGS) entry which is preliminary data.</text>
</comment>
<evidence type="ECO:0000313" key="1">
    <source>
        <dbReference type="EMBL" id="CAG8687013.1"/>
    </source>
</evidence>
<proteinExistence type="predicted"/>
<dbReference type="EMBL" id="CAJVPU010023050">
    <property type="protein sequence ID" value="CAG8687013.1"/>
    <property type="molecule type" value="Genomic_DNA"/>
</dbReference>
<organism evidence="1 2">
    <name type="scientific">Dentiscutata heterogama</name>
    <dbReference type="NCBI Taxonomy" id="1316150"/>
    <lineage>
        <taxon>Eukaryota</taxon>
        <taxon>Fungi</taxon>
        <taxon>Fungi incertae sedis</taxon>
        <taxon>Mucoromycota</taxon>
        <taxon>Glomeromycotina</taxon>
        <taxon>Glomeromycetes</taxon>
        <taxon>Diversisporales</taxon>
        <taxon>Gigasporaceae</taxon>
        <taxon>Dentiscutata</taxon>
    </lineage>
</organism>
<gene>
    <name evidence="1" type="ORF">DHETER_LOCUS11036</name>
</gene>
<dbReference type="Proteomes" id="UP000789702">
    <property type="component" value="Unassembled WGS sequence"/>
</dbReference>
<accession>A0ACA9P6T0</accession>
<keyword evidence="2" id="KW-1185">Reference proteome</keyword>
<sequence length="236" mass="27157">IAYENANAFINLLHMCKKSKISYAMADYLMHETNNQSENEEVFQTLTIDQIAEELNRVSQLEDILDKHFVNTDISEDLNSKLDQEFEPEDLLEINISGVESFINKSEINYIISNSRLNILQELNYKHEEKIFRNNGSCDISLILELQKSYEAFSFTDIGCANISETYPLEKNSYLLVWTNGMLCIVKVLAMYQLIGEKHSFVSKSIDNLDSLSYISVSLFINIYRDTLISNECKIG</sequence>
<reference evidence="1" key="1">
    <citation type="submission" date="2021-06" db="EMBL/GenBank/DDBJ databases">
        <authorList>
            <person name="Kallberg Y."/>
            <person name="Tangrot J."/>
            <person name="Rosling A."/>
        </authorList>
    </citation>
    <scope>NUCLEOTIDE SEQUENCE</scope>
    <source>
        <strain evidence="1">IL203A</strain>
    </source>
</reference>
<evidence type="ECO:0000313" key="2">
    <source>
        <dbReference type="Proteomes" id="UP000789702"/>
    </source>
</evidence>
<feature type="non-terminal residue" evidence="1">
    <location>
        <position position="1"/>
    </location>
</feature>
<protein>
    <submittedName>
        <fullName evidence="1">1865_t:CDS:1</fullName>
    </submittedName>
</protein>
<feature type="non-terminal residue" evidence="1">
    <location>
        <position position="236"/>
    </location>
</feature>
<name>A0ACA9P6T0_9GLOM</name>